<accession>A0A2J6PKL1</accession>
<organism evidence="2 3">
    <name type="scientific">Hyaloscypha hepaticicola</name>
    <dbReference type="NCBI Taxonomy" id="2082293"/>
    <lineage>
        <taxon>Eukaryota</taxon>
        <taxon>Fungi</taxon>
        <taxon>Dikarya</taxon>
        <taxon>Ascomycota</taxon>
        <taxon>Pezizomycotina</taxon>
        <taxon>Leotiomycetes</taxon>
        <taxon>Helotiales</taxon>
        <taxon>Hyaloscyphaceae</taxon>
        <taxon>Hyaloscypha</taxon>
    </lineage>
</organism>
<feature type="region of interest" description="Disordered" evidence="1">
    <location>
        <begin position="1"/>
        <end position="76"/>
    </location>
</feature>
<evidence type="ECO:0000313" key="3">
    <source>
        <dbReference type="Proteomes" id="UP000235672"/>
    </source>
</evidence>
<dbReference type="EMBL" id="KZ613521">
    <property type="protein sequence ID" value="PMD14581.1"/>
    <property type="molecule type" value="Genomic_DNA"/>
</dbReference>
<name>A0A2J6PKL1_9HELO</name>
<keyword evidence="3" id="KW-1185">Reference proteome</keyword>
<dbReference type="OrthoDB" id="5377039at2759"/>
<evidence type="ECO:0000256" key="1">
    <source>
        <dbReference type="SAM" id="MobiDB-lite"/>
    </source>
</evidence>
<feature type="region of interest" description="Disordered" evidence="1">
    <location>
        <begin position="84"/>
        <end position="103"/>
    </location>
</feature>
<feature type="compositionally biased region" description="Polar residues" evidence="1">
    <location>
        <begin position="35"/>
        <end position="53"/>
    </location>
</feature>
<protein>
    <submittedName>
        <fullName evidence="2">Uncharacterized protein</fullName>
    </submittedName>
</protein>
<dbReference type="AlphaFoldDB" id="A0A2J6PKL1"/>
<proteinExistence type="predicted"/>
<reference evidence="2 3" key="1">
    <citation type="submission" date="2016-05" db="EMBL/GenBank/DDBJ databases">
        <title>A degradative enzymes factory behind the ericoid mycorrhizal symbiosis.</title>
        <authorList>
            <consortium name="DOE Joint Genome Institute"/>
            <person name="Martino E."/>
            <person name="Morin E."/>
            <person name="Grelet G."/>
            <person name="Kuo A."/>
            <person name="Kohler A."/>
            <person name="Daghino S."/>
            <person name="Barry K."/>
            <person name="Choi C."/>
            <person name="Cichocki N."/>
            <person name="Clum A."/>
            <person name="Copeland A."/>
            <person name="Hainaut M."/>
            <person name="Haridas S."/>
            <person name="Labutti K."/>
            <person name="Lindquist E."/>
            <person name="Lipzen A."/>
            <person name="Khouja H.-R."/>
            <person name="Murat C."/>
            <person name="Ohm R."/>
            <person name="Olson A."/>
            <person name="Spatafora J."/>
            <person name="Veneault-Fourrey C."/>
            <person name="Henrissat B."/>
            <person name="Grigoriev I."/>
            <person name="Martin F."/>
            <person name="Perotto S."/>
        </authorList>
    </citation>
    <scope>NUCLEOTIDE SEQUENCE [LARGE SCALE GENOMIC DNA]</scope>
    <source>
        <strain evidence="2 3">UAMH 7357</strain>
    </source>
</reference>
<sequence>MSSAKAASEPQAAEGSDLDMMEAPDSPPEQHVMFSPTQASQGQTSQQVANPARTNGDAKVNFGAPGSSWQTKKFNDEYERAESQLLDRQWDHTKYGDPLMKGS</sequence>
<gene>
    <name evidence="2" type="ORF">NA56DRAFT_650904</name>
</gene>
<evidence type="ECO:0000313" key="2">
    <source>
        <dbReference type="EMBL" id="PMD14581.1"/>
    </source>
</evidence>
<dbReference type="Proteomes" id="UP000235672">
    <property type="component" value="Unassembled WGS sequence"/>
</dbReference>